<feature type="domain" description="SHSP" evidence="2">
    <location>
        <begin position="81"/>
        <end position="137"/>
    </location>
</feature>
<feature type="region of interest" description="Disordered" evidence="1">
    <location>
        <begin position="28"/>
        <end position="49"/>
    </location>
</feature>
<feature type="compositionally biased region" description="Polar residues" evidence="1">
    <location>
        <begin position="32"/>
        <end position="45"/>
    </location>
</feature>
<protein>
    <recommendedName>
        <fullName evidence="2">SHSP domain-containing protein</fullName>
    </recommendedName>
</protein>
<organism evidence="3">
    <name type="scientific">Cuerna arida</name>
    <dbReference type="NCBI Taxonomy" id="1464854"/>
    <lineage>
        <taxon>Eukaryota</taxon>
        <taxon>Metazoa</taxon>
        <taxon>Ecdysozoa</taxon>
        <taxon>Arthropoda</taxon>
        <taxon>Hexapoda</taxon>
        <taxon>Insecta</taxon>
        <taxon>Pterygota</taxon>
        <taxon>Neoptera</taxon>
        <taxon>Paraneoptera</taxon>
        <taxon>Hemiptera</taxon>
        <taxon>Auchenorrhyncha</taxon>
        <taxon>Membracoidea</taxon>
        <taxon>Cicadellidae</taxon>
        <taxon>Cicadellinae</taxon>
        <taxon>Proconiini</taxon>
        <taxon>Cuerna</taxon>
    </lineage>
</organism>
<reference evidence="3" key="1">
    <citation type="submission" date="2015-11" db="EMBL/GenBank/DDBJ databases">
        <title>De novo transcriptome assembly of four potential Pierce s Disease insect vectors from Arizona vineyards.</title>
        <authorList>
            <person name="Tassone E.E."/>
        </authorList>
    </citation>
    <scope>NUCLEOTIDE SEQUENCE</scope>
</reference>
<dbReference type="AlphaFoldDB" id="A0A1B6FGQ6"/>
<evidence type="ECO:0000259" key="2">
    <source>
        <dbReference type="Pfam" id="PF00011"/>
    </source>
</evidence>
<dbReference type="Gene3D" id="2.60.40.790">
    <property type="match status" value="1"/>
</dbReference>
<dbReference type="EMBL" id="GECZ01020383">
    <property type="protein sequence ID" value="JAS49386.1"/>
    <property type="molecule type" value="Transcribed_RNA"/>
</dbReference>
<proteinExistence type="predicted"/>
<accession>A0A1B6FGQ6</accession>
<feature type="non-terminal residue" evidence="3">
    <location>
        <position position="1"/>
    </location>
</feature>
<sequence length="142" mass="16212">RITSNIIRAVAHRPTLQRRFPTPRNKEISHLWSPSSPHIQETPSRTMGWWLPPPRDDGVDGEGPVYVSKILLGEGHRFKYEVRLEGRDVVITGKAVEATDTSRAEYSYERRHRLPDEIDLNTVKTKVTSNGNIVVVTAKFKQ</sequence>
<evidence type="ECO:0000313" key="3">
    <source>
        <dbReference type="EMBL" id="JAS49386.1"/>
    </source>
</evidence>
<gene>
    <name evidence="3" type="ORF">g.19458</name>
</gene>
<evidence type="ECO:0000256" key="1">
    <source>
        <dbReference type="SAM" id="MobiDB-lite"/>
    </source>
</evidence>
<dbReference type="CDD" id="cd00298">
    <property type="entry name" value="ACD_sHsps_p23-like"/>
    <property type="match status" value="1"/>
</dbReference>
<dbReference type="Pfam" id="PF00011">
    <property type="entry name" value="HSP20"/>
    <property type="match status" value="1"/>
</dbReference>
<name>A0A1B6FGQ6_9HEMI</name>
<dbReference type="InterPro" id="IPR002068">
    <property type="entry name" value="A-crystallin/Hsp20_dom"/>
</dbReference>
<dbReference type="InterPro" id="IPR008978">
    <property type="entry name" value="HSP20-like_chaperone"/>
</dbReference>